<dbReference type="Pfam" id="PF19029">
    <property type="entry name" value="DUF883_C"/>
    <property type="match status" value="1"/>
</dbReference>
<name>A0A1G4RDU6_9CAUL</name>
<feature type="transmembrane region" description="Helical" evidence="1">
    <location>
        <begin position="77"/>
        <end position="95"/>
    </location>
</feature>
<accession>A0A1G4RDU6</accession>
<dbReference type="RefSeq" id="WP_090646703.1">
    <property type="nucleotide sequence ID" value="NZ_CBCRYE010000004.1"/>
</dbReference>
<sequence>MLSAKAKAAAKKIESLNEGDVQSISEMIKHEVEHATHVVAERAKEAEAKVRDFADHAADDVKRYTGQAKHKIEENPLPSVAIALGVGFILGALLIRGDRR</sequence>
<gene>
    <name evidence="3" type="ORF">SAMN02927928_1820</name>
</gene>
<evidence type="ECO:0000313" key="4">
    <source>
        <dbReference type="Proteomes" id="UP000199150"/>
    </source>
</evidence>
<dbReference type="EMBL" id="FMTS01000002">
    <property type="protein sequence ID" value="SCW55038.1"/>
    <property type="molecule type" value="Genomic_DNA"/>
</dbReference>
<dbReference type="OrthoDB" id="7173623at2"/>
<feature type="domain" description="DUF883" evidence="2">
    <location>
        <begin position="71"/>
        <end position="96"/>
    </location>
</feature>
<dbReference type="Proteomes" id="UP000199150">
    <property type="component" value="Unassembled WGS sequence"/>
</dbReference>
<protein>
    <recommendedName>
        <fullName evidence="2">DUF883 domain-containing protein</fullName>
    </recommendedName>
</protein>
<keyword evidence="1" id="KW-1133">Transmembrane helix</keyword>
<organism evidence="3 4">
    <name type="scientific">Asticcacaulis taihuensis</name>
    <dbReference type="NCBI Taxonomy" id="260084"/>
    <lineage>
        <taxon>Bacteria</taxon>
        <taxon>Pseudomonadati</taxon>
        <taxon>Pseudomonadota</taxon>
        <taxon>Alphaproteobacteria</taxon>
        <taxon>Caulobacterales</taxon>
        <taxon>Caulobacteraceae</taxon>
        <taxon>Asticcacaulis</taxon>
    </lineage>
</organism>
<dbReference type="AlphaFoldDB" id="A0A1G4RDU6"/>
<keyword evidence="1" id="KW-0812">Transmembrane</keyword>
<evidence type="ECO:0000313" key="3">
    <source>
        <dbReference type="EMBL" id="SCW55038.1"/>
    </source>
</evidence>
<evidence type="ECO:0000256" key="1">
    <source>
        <dbReference type="SAM" id="Phobius"/>
    </source>
</evidence>
<reference evidence="4" key="1">
    <citation type="submission" date="2016-10" db="EMBL/GenBank/DDBJ databases">
        <authorList>
            <person name="Varghese N."/>
            <person name="Submissions S."/>
        </authorList>
    </citation>
    <scope>NUCLEOTIDE SEQUENCE [LARGE SCALE GENOMIC DNA]</scope>
    <source>
        <strain evidence="4">CGMCC 1.3431</strain>
    </source>
</reference>
<dbReference type="InterPro" id="IPR043605">
    <property type="entry name" value="DUF883_C"/>
</dbReference>
<keyword evidence="1" id="KW-0472">Membrane</keyword>
<keyword evidence="4" id="KW-1185">Reference proteome</keyword>
<proteinExistence type="predicted"/>
<dbReference type="STRING" id="260084.SAMN02927928_1820"/>
<evidence type="ECO:0000259" key="2">
    <source>
        <dbReference type="Pfam" id="PF19029"/>
    </source>
</evidence>